<dbReference type="Proteomes" id="UP000323386">
    <property type="component" value="Unassembled WGS sequence"/>
</dbReference>
<evidence type="ECO:0000313" key="1">
    <source>
        <dbReference type="EMBL" id="SPO39043.1"/>
    </source>
</evidence>
<accession>A0A5C3F3G5</accession>
<dbReference type="AlphaFoldDB" id="A0A5C3F3G5"/>
<proteinExistence type="predicted"/>
<protein>
    <submittedName>
        <fullName evidence="1">Uncharacterized protein</fullName>
    </submittedName>
</protein>
<keyword evidence="2" id="KW-1185">Reference proteome</keyword>
<sequence>MGLLKGDEGIEAGFGASAGQRCTANAFVRRLSLLSSVRVPIRARDGSRGPHGSDVRPGYEMALMATLESKSSGCETAAPEGWQRQDESVLIVRIGAVRSVVVLLARHACECASESARVAAEQTETLVPPPVGAGWADADEVARPMALCGRWERVRWW</sequence>
<name>A0A5C3F3G5_9BASI</name>
<organism evidence="1 2">
    <name type="scientific">Pseudozyma flocculosa</name>
    <dbReference type="NCBI Taxonomy" id="84751"/>
    <lineage>
        <taxon>Eukaryota</taxon>
        <taxon>Fungi</taxon>
        <taxon>Dikarya</taxon>
        <taxon>Basidiomycota</taxon>
        <taxon>Ustilaginomycotina</taxon>
        <taxon>Ustilaginomycetes</taxon>
        <taxon>Ustilaginales</taxon>
        <taxon>Ustilaginaceae</taxon>
        <taxon>Pseudozyma</taxon>
    </lineage>
</organism>
<evidence type="ECO:0000313" key="2">
    <source>
        <dbReference type="Proteomes" id="UP000323386"/>
    </source>
</evidence>
<gene>
    <name evidence="1" type="ORF">PSFLO_04522</name>
</gene>
<reference evidence="1 2" key="1">
    <citation type="submission" date="2018-03" db="EMBL/GenBank/DDBJ databases">
        <authorList>
            <person name="Guldener U."/>
        </authorList>
    </citation>
    <scope>NUCLEOTIDE SEQUENCE [LARGE SCALE GENOMIC DNA]</scope>
    <source>
        <strain evidence="1 2">DAOM196992</strain>
    </source>
</reference>
<dbReference type="EMBL" id="OOIP01000012">
    <property type="protein sequence ID" value="SPO39043.1"/>
    <property type="molecule type" value="Genomic_DNA"/>
</dbReference>